<evidence type="ECO:0000256" key="1">
    <source>
        <dbReference type="SAM" id="MobiDB-lite"/>
    </source>
</evidence>
<organism evidence="3 4">
    <name type="scientific">Lwoffella lincolnii</name>
    <dbReference type="NCBI Taxonomy" id="90241"/>
    <lineage>
        <taxon>Bacteria</taxon>
        <taxon>Pseudomonadati</taxon>
        <taxon>Pseudomonadota</taxon>
        <taxon>Gammaproteobacteria</taxon>
        <taxon>Moraxellales</taxon>
        <taxon>Moraxellaceae</taxon>
        <taxon>Lwoffella</taxon>
    </lineage>
</organism>
<feature type="domain" description="AB hydrolase-1" evidence="2">
    <location>
        <begin position="118"/>
        <end position="388"/>
    </location>
</feature>
<protein>
    <recommendedName>
        <fullName evidence="2">AB hydrolase-1 domain-containing protein</fullName>
    </recommendedName>
</protein>
<dbReference type="RefSeq" id="WP_078307876.1">
    <property type="nucleotide sequence ID" value="NZ_MUYT01000009.1"/>
</dbReference>
<reference evidence="3 4" key="1">
    <citation type="submission" date="2017-02" db="EMBL/GenBank/DDBJ databases">
        <title>Draft genome sequence of Moraxella lincolnii CCUG 9405T type strain.</title>
        <authorList>
            <person name="Salva-Serra F."/>
            <person name="Engstrom-Jakobsson H."/>
            <person name="Thorell K."/>
            <person name="Jaen-Luchoro D."/>
            <person name="Gonzales-Siles L."/>
            <person name="Karlsson R."/>
            <person name="Yazdan S."/>
            <person name="Boulund F."/>
            <person name="Johnning A."/>
            <person name="Engstrand L."/>
            <person name="Kristiansson E."/>
            <person name="Moore E."/>
        </authorList>
    </citation>
    <scope>NUCLEOTIDE SEQUENCE [LARGE SCALE GENOMIC DNA]</scope>
    <source>
        <strain evidence="3 4">CCUG 9405</strain>
    </source>
</reference>
<dbReference type="InterPro" id="IPR000073">
    <property type="entry name" value="AB_hydrolase_1"/>
</dbReference>
<dbReference type="OrthoDB" id="5729753at2"/>
<evidence type="ECO:0000313" key="3">
    <source>
        <dbReference type="EMBL" id="OOS20225.1"/>
    </source>
</evidence>
<dbReference type="EMBL" id="MUYT01000009">
    <property type="protein sequence ID" value="OOS20225.1"/>
    <property type="molecule type" value="Genomic_DNA"/>
</dbReference>
<evidence type="ECO:0000313" key="4">
    <source>
        <dbReference type="Proteomes" id="UP000191094"/>
    </source>
</evidence>
<dbReference type="Pfam" id="PF12697">
    <property type="entry name" value="Abhydrolase_6"/>
    <property type="match status" value="1"/>
</dbReference>
<comment type="caution">
    <text evidence="3">The sequence shown here is derived from an EMBL/GenBank/DDBJ whole genome shotgun (WGS) entry which is preliminary data.</text>
</comment>
<accession>A0A1T0CCZ6</accession>
<dbReference type="SUPFAM" id="SSF53474">
    <property type="entry name" value="alpha/beta-Hydrolases"/>
    <property type="match status" value="1"/>
</dbReference>
<name>A0A1T0CCZ6_9GAMM</name>
<dbReference type="Proteomes" id="UP000191094">
    <property type="component" value="Unassembled WGS sequence"/>
</dbReference>
<proteinExistence type="predicted"/>
<dbReference type="AlphaFoldDB" id="A0A1T0CCZ6"/>
<dbReference type="InterPro" id="IPR029058">
    <property type="entry name" value="AB_hydrolase_fold"/>
</dbReference>
<evidence type="ECO:0000259" key="2">
    <source>
        <dbReference type="Pfam" id="PF12697"/>
    </source>
</evidence>
<sequence>MLTEQSVEHPNLQTNPQQKGQKNTFAPTLYHPKTYHPKTLHHPKKCQANATDGSCFDMGDADAISKSANHAPQNCASQPCVSQLTGKPILHFTHANGIPSQVYEPLFEIWSEHFTVVYIPHFAATAGYAVDNHWQNLTQQIIDSVASACRTHGVRQVVAVGHSLGSLCTLKAVYQAPEQFAQAVLMDPPLIYGHKSLAWHLAKQADKVLLCLDDHRRLAIATLATTTTDTTNTHGLVLSWAESWLKKIPKPYHFMDKLSPSGLSKRRRDVWASRDDARQSLKDNPFFSAFDPMCFDNYIQYGLTDTFDGQVTLTIPKANEVAVFRSNPSWFWLTPNHAPNRAVSILAGEDSPFVKNHFYQKLQQRLGIVHELTQGGHMFPLMYPTATAVKVLDIIAKQGA</sequence>
<feature type="region of interest" description="Disordered" evidence="1">
    <location>
        <begin position="1"/>
        <end position="25"/>
    </location>
</feature>
<gene>
    <name evidence="3" type="ORF">B0682_07470</name>
</gene>
<dbReference type="STRING" id="90241.B0682_07470"/>
<dbReference type="Gene3D" id="3.40.50.1820">
    <property type="entry name" value="alpha/beta hydrolase"/>
    <property type="match status" value="1"/>
</dbReference>
<feature type="compositionally biased region" description="Polar residues" evidence="1">
    <location>
        <begin position="11"/>
        <end position="25"/>
    </location>
</feature>
<keyword evidence="4" id="KW-1185">Reference proteome</keyword>